<dbReference type="InterPro" id="IPR039425">
    <property type="entry name" value="RNA_pol_sigma-70-like"/>
</dbReference>
<proteinExistence type="inferred from homology"/>
<evidence type="ECO:0000256" key="2">
    <source>
        <dbReference type="ARBA" id="ARBA00023015"/>
    </source>
</evidence>
<protein>
    <submittedName>
        <fullName evidence="8">RNA polymerase sigma factor</fullName>
    </submittedName>
</protein>
<dbReference type="Gene3D" id="1.10.10.10">
    <property type="entry name" value="Winged helix-like DNA-binding domain superfamily/Winged helix DNA-binding domain"/>
    <property type="match status" value="1"/>
</dbReference>
<accession>A0A9D2C146</accession>
<evidence type="ECO:0000256" key="5">
    <source>
        <dbReference type="ARBA" id="ARBA00023163"/>
    </source>
</evidence>
<dbReference type="NCBIfam" id="TIGR02937">
    <property type="entry name" value="sigma70-ECF"/>
    <property type="match status" value="1"/>
</dbReference>
<feature type="domain" description="RNA polymerase sigma factor 70 region 4 type 2" evidence="7">
    <location>
        <begin position="101"/>
        <end position="153"/>
    </location>
</feature>
<reference evidence="8" key="2">
    <citation type="submission" date="2021-04" db="EMBL/GenBank/DDBJ databases">
        <authorList>
            <person name="Gilroy R."/>
        </authorList>
    </citation>
    <scope>NUCLEOTIDE SEQUENCE</scope>
    <source>
        <strain evidence="8">1282</strain>
    </source>
</reference>
<dbReference type="InterPro" id="IPR014284">
    <property type="entry name" value="RNA_pol_sigma-70_dom"/>
</dbReference>
<keyword evidence="3" id="KW-0731">Sigma factor</keyword>
<evidence type="ECO:0000313" key="8">
    <source>
        <dbReference type="EMBL" id="HIY26380.1"/>
    </source>
</evidence>
<sequence>MKGFDQIYAEYYDAVYGYCLRLTRDPHLAEEVCQEAFFKALKAIDSFHGECKLSVWLCQIAKNTWFTLQKKRRRTQAPPPDEAWPDPADLEERFEDKDTALRIHQALHQLPDPYREVFWLRAFGELSFAQIAALFEKTESWARVTYHRARLKLKEELE</sequence>
<dbReference type="Pfam" id="PF08281">
    <property type="entry name" value="Sigma70_r4_2"/>
    <property type="match status" value="1"/>
</dbReference>
<dbReference type="Proteomes" id="UP000823915">
    <property type="component" value="Unassembled WGS sequence"/>
</dbReference>
<name>A0A9D2C146_9FIRM</name>
<dbReference type="InterPro" id="IPR013249">
    <property type="entry name" value="RNA_pol_sigma70_r4_t2"/>
</dbReference>
<reference evidence="8" key="1">
    <citation type="journal article" date="2021" name="PeerJ">
        <title>Extensive microbial diversity within the chicken gut microbiome revealed by metagenomics and culture.</title>
        <authorList>
            <person name="Gilroy R."/>
            <person name="Ravi A."/>
            <person name="Getino M."/>
            <person name="Pursley I."/>
            <person name="Horton D.L."/>
            <person name="Alikhan N.F."/>
            <person name="Baker D."/>
            <person name="Gharbi K."/>
            <person name="Hall N."/>
            <person name="Watson M."/>
            <person name="Adriaenssens E.M."/>
            <person name="Foster-Nyarko E."/>
            <person name="Jarju S."/>
            <person name="Secka A."/>
            <person name="Antonio M."/>
            <person name="Oren A."/>
            <person name="Chaudhuri R.R."/>
            <person name="La Ragione R."/>
            <person name="Hildebrand F."/>
            <person name="Pallen M.J."/>
        </authorList>
    </citation>
    <scope>NUCLEOTIDE SEQUENCE</scope>
    <source>
        <strain evidence="8">1282</strain>
    </source>
</reference>
<organism evidence="8 9">
    <name type="scientific">Candidatus Acutalibacter pullistercoris</name>
    <dbReference type="NCBI Taxonomy" id="2838418"/>
    <lineage>
        <taxon>Bacteria</taxon>
        <taxon>Bacillati</taxon>
        <taxon>Bacillota</taxon>
        <taxon>Clostridia</taxon>
        <taxon>Eubacteriales</taxon>
        <taxon>Acutalibacteraceae</taxon>
        <taxon>Acutalibacter</taxon>
    </lineage>
</organism>
<dbReference type="GO" id="GO:0006352">
    <property type="term" value="P:DNA-templated transcription initiation"/>
    <property type="evidence" value="ECO:0007669"/>
    <property type="project" value="InterPro"/>
</dbReference>
<dbReference type="SUPFAM" id="SSF88946">
    <property type="entry name" value="Sigma2 domain of RNA polymerase sigma factors"/>
    <property type="match status" value="1"/>
</dbReference>
<keyword evidence="4" id="KW-0238">DNA-binding</keyword>
<comment type="similarity">
    <text evidence="1">Belongs to the sigma-70 factor family. ECF subfamily.</text>
</comment>
<dbReference type="CDD" id="cd06171">
    <property type="entry name" value="Sigma70_r4"/>
    <property type="match status" value="1"/>
</dbReference>
<evidence type="ECO:0000313" key="9">
    <source>
        <dbReference type="Proteomes" id="UP000823915"/>
    </source>
</evidence>
<dbReference type="PANTHER" id="PTHR43133:SF52">
    <property type="entry name" value="ECF RNA POLYMERASE SIGMA FACTOR SIGL"/>
    <property type="match status" value="1"/>
</dbReference>
<feature type="domain" description="RNA polymerase sigma-70 region 2" evidence="6">
    <location>
        <begin position="7"/>
        <end position="75"/>
    </location>
</feature>
<dbReference type="PANTHER" id="PTHR43133">
    <property type="entry name" value="RNA POLYMERASE ECF-TYPE SIGMA FACTO"/>
    <property type="match status" value="1"/>
</dbReference>
<dbReference type="Gene3D" id="1.10.1740.10">
    <property type="match status" value="1"/>
</dbReference>
<keyword evidence="2" id="KW-0805">Transcription regulation</keyword>
<dbReference type="InterPro" id="IPR013324">
    <property type="entry name" value="RNA_pol_sigma_r3/r4-like"/>
</dbReference>
<evidence type="ECO:0000259" key="7">
    <source>
        <dbReference type="Pfam" id="PF08281"/>
    </source>
</evidence>
<keyword evidence="5" id="KW-0804">Transcription</keyword>
<dbReference type="SUPFAM" id="SSF88659">
    <property type="entry name" value="Sigma3 and sigma4 domains of RNA polymerase sigma factors"/>
    <property type="match status" value="1"/>
</dbReference>
<evidence type="ECO:0000256" key="3">
    <source>
        <dbReference type="ARBA" id="ARBA00023082"/>
    </source>
</evidence>
<evidence type="ECO:0000256" key="1">
    <source>
        <dbReference type="ARBA" id="ARBA00010641"/>
    </source>
</evidence>
<dbReference type="InterPro" id="IPR036388">
    <property type="entry name" value="WH-like_DNA-bd_sf"/>
</dbReference>
<comment type="caution">
    <text evidence="8">The sequence shown here is derived from an EMBL/GenBank/DDBJ whole genome shotgun (WGS) entry which is preliminary data.</text>
</comment>
<evidence type="ECO:0000256" key="4">
    <source>
        <dbReference type="ARBA" id="ARBA00023125"/>
    </source>
</evidence>
<gene>
    <name evidence="8" type="ORF">H9838_04300</name>
</gene>
<dbReference type="Pfam" id="PF04542">
    <property type="entry name" value="Sigma70_r2"/>
    <property type="match status" value="1"/>
</dbReference>
<dbReference type="EMBL" id="DXDU01000068">
    <property type="protein sequence ID" value="HIY26380.1"/>
    <property type="molecule type" value="Genomic_DNA"/>
</dbReference>
<dbReference type="AlphaFoldDB" id="A0A9D2C146"/>
<dbReference type="InterPro" id="IPR007627">
    <property type="entry name" value="RNA_pol_sigma70_r2"/>
</dbReference>
<evidence type="ECO:0000259" key="6">
    <source>
        <dbReference type="Pfam" id="PF04542"/>
    </source>
</evidence>
<dbReference type="GO" id="GO:0003677">
    <property type="term" value="F:DNA binding"/>
    <property type="evidence" value="ECO:0007669"/>
    <property type="project" value="UniProtKB-KW"/>
</dbReference>
<dbReference type="InterPro" id="IPR013325">
    <property type="entry name" value="RNA_pol_sigma_r2"/>
</dbReference>
<dbReference type="GO" id="GO:0016987">
    <property type="term" value="F:sigma factor activity"/>
    <property type="evidence" value="ECO:0007669"/>
    <property type="project" value="UniProtKB-KW"/>
</dbReference>